<feature type="active site" description="Charge relay system" evidence="9">
    <location>
        <position position="107"/>
    </location>
</feature>
<dbReference type="EMBL" id="SNYC01000002">
    <property type="protein sequence ID" value="TDQ12789.1"/>
    <property type="molecule type" value="Genomic_DNA"/>
</dbReference>
<dbReference type="PIRSF" id="PIRSF006113">
    <property type="entry name" value="PTP_synth"/>
    <property type="match status" value="1"/>
</dbReference>
<feature type="binding site" evidence="10">
    <location>
        <position position="28"/>
    </location>
    <ligand>
        <name>Zn(2+)</name>
        <dbReference type="ChEBI" id="CHEBI:29105"/>
    </ligand>
</feature>
<dbReference type="NCBIfam" id="TIGR03367">
    <property type="entry name" value="queuosine_QueD"/>
    <property type="match status" value="1"/>
</dbReference>
<feature type="active site" description="Charge relay system" evidence="9">
    <location>
        <position position="68"/>
    </location>
</feature>
<keyword evidence="6 8" id="KW-0456">Lyase</keyword>
<keyword evidence="4 8" id="KW-0479">Metal-binding</keyword>
<evidence type="ECO:0000256" key="8">
    <source>
        <dbReference type="PIRNR" id="PIRNR006113"/>
    </source>
</evidence>
<dbReference type="InterPro" id="IPR038418">
    <property type="entry name" value="6-PTP_synth/QueD_sf"/>
</dbReference>
<keyword evidence="8" id="KW-0671">Queuosine biosynthesis</keyword>
<feature type="binding site" evidence="10">
    <location>
        <position position="13"/>
    </location>
    <ligand>
        <name>Zn(2+)</name>
        <dbReference type="ChEBI" id="CHEBI:29105"/>
    </ligand>
</feature>
<dbReference type="OrthoDB" id="9804698at2"/>
<gene>
    <name evidence="11" type="ORF">ATK78_0019</name>
</gene>
<comment type="pathway">
    <text evidence="1 8">Purine metabolism; 7-cyano-7-deazaguanine biosynthesis.</text>
</comment>
<dbReference type="PANTHER" id="PTHR12589">
    <property type="entry name" value="PYRUVOYL TETRAHYDROBIOPTERIN SYNTHASE"/>
    <property type="match status" value="1"/>
</dbReference>
<protein>
    <recommendedName>
        <fullName evidence="3 8">6-carboxy-5,6,7,8-tetrahydropterin synthase</fullName>
        <ecNumber evidence="8">4.-.-.-</ecNumber>
    </recommendedName>
</protein>
<accession>A0A4R6T4B4</accession>
<evidence type="ECO:0000256" key="1">
    <source>
        <dbReference type="ARBA" id="ARBA00005061"/>
    </source>
</evidence>
<keyword evidence="5 8" id="KW-0862">Zinc</keyword>
<dbReference type="InterPro" id="IPR007115">
    <property type="entry name" value="6-PTP_synth/QueD"/>
</dbReference>
<comment type="caution">
    <text evidence="11">The sequence shown here is derived from an EMBL/GenBank/DDBJ whole genome shotgun (WGS) entry which is preliminary data.</text>
</comment>
<organism evidence="11 12">
    <name type="scientific">Pedobacter metabolipauper</name>
    <dbReference type="NCBI Taxonomy" id="425513"/>
    <lineage>
        <taxon>Bacteria</taxon>
        <taxon>Pseudomonadati</taxon>
        <taxon>Bacteroidota</taxon>
        <taxon>Sphingobacteriia</taxon>
        <taxon>Sphingobacteriales</taxon>
        <taxon>Sphingobacteriaceae</taxon>
        <taxon>Pedobacter</taxon>
    </lineage>
</organism>
<dbReference type="GO" id="GO:0046872">
    <property type="term" value="F:metal ion binding"/>
    <property type="evidence" value="ECO:0007669"/>
    <property type="project" value="UniProtKB-KW"/>
</dbReference>
<comment type="similarity">
    <text evidence="2 8">Belongs to the PTPS family. QueD subfamily.</text>
</comment>
<evidence type="ECO:0000256" key="2">
    <source>
        <dbReference type="ARBA" id="ARBA00008900"/>
    </source>
</evidence>
<evidence type="ECO:0000256" key="10">
    <source>
        <dbReference type="PIRSR" id="PIRSR006113-2"/>
    </source>
</evidence>
<dbReference type="RefSeq" id="WP_133574036.1">
    <property type="nucleotide sequence ID" value="NZ_SNYC01000002.1"/>
</dbReference>
<comment type="cofactor">
    <cofactor evidence="8 10">
        <name>Zn(2+)</name>
        <dbReference type="ChEBI" id="CHEBI:29105"/>
    </cofactor>
    <text evidence="8 10">Binds 1 zinc ion per subunit.</text>
</comment>
<dbReference type="Gene3D" id="3.30.479.10">
    <property type="entry name" value="6-pyruvoyl tetrahydropterin synthase/QueD"/>
    <property type="match status" value="1"/>
</dbReference>
<evidence type="ECO:0000256" key="3">
    <source>
        <dbReference type="ARBA" id="ARBA00018141"/>
    </source>
</evidence>
<keyword evidence="12" id="KW-1185">Reference proteome</keyword>
<name>A0A4R6T4B4_9SPHI</name>
<evidence type="ECO:0000256" key="5">
    <source>
        <dbReference type="ARBA" id="ARBA00022833"/>
    </source>
</evidence>
<evidence type="ECO:0000313" key="11">
    <source>
        <dbReference type="EMBL" id="TDQ12789.1"/>
    </source>
</evidence>
<dbReference type="EC" id="4.-.-.-" evidence="8"/>
<sequence length="117" mass="13314">MIIYKTFQFDSAHYLPHVPKGHKCGKMHGHTYMLKIFISGTPELNAGWVLDYKDLKEGINPIINLLDHNTLNEIPGLENPTSENLCIWLWNIIKPIFPGLIKIELNETPTSGVIYEG</sequence>
<dbReference type="GO" id="GO:0008616">
    <property type="term" value="P:tRNA queuosine(34) biosynthetic process"/>
    <property type="evidence" value="ECO:0007669"/>
    <property type="project" value="UniProtKB-KW"/>
</dbReference>
<dbReference type="UniPathway" id="UPA00391"/>
<dbReference type="GO" id="GO:0070497">
    <property type="term" value="F:6-carboxytetrahydropterin synthase activity"/>
    <property type="evidence" value="ECO:0007669"/>
    <property type="project" value="UniProtKB-EC"/>
</dbReference>
<dbReference type="Pfam" id="PF01242">
    <property type="entry name" value="PTPS"/>
    <property type="match status" value="1"/>
</dbReference>
<comment type="catalytic activity">
    <reaction evidence="7 8">
        <text>7,8-dihydroneopterin 3'-triphosphate + H2O = 6-carboxy-5,6,7,8-tetrahydropterin + triphosphate + acetaldehyde + 2 H(+)</text>
        <dbReference type="Rhea" id="RHEA:27966"/>
        <dbReference type="ChEBI" id="CHEBI:15343"/>
        <dbReference type="ChEBI" id="CHEBI:15377"/>
        <dbReference type="ChEBI" id="CHEBI:15378"/>
        <dbReference type="ChEBI" id="CHEBI:18036"/>
        <dbReference type="ChEBI" id="CHEBI:58462"/>
        <dbReference type="ChEBI" id="CHEBI:61032"/>
        <dbReference type="EC" id="4.1.2.50"/>
    </reaction>
</comment>
<dbReference type="PANTHER" id="PTHR12589:SF7">
    <property type="entry name" value="6-PYRUVOYL TETRAHYDROBIOPTERIN SYNTHASE"/>
    <property type="match status" value="1"/>
</dbReference>
<evidence type="ECO:0000313" key="12">
    <source>
        <dbReference type="Proteomes" id="UP000295620"/>
    </source>
</evidence>
<feature type="binding site" evidence="10">
    <location>
        <position position="30"/>
    </location>
    <ligand>
        <name>Zn(2+)</name>
        <dbReference type="ChEBI" id="CHEBI:29105"/>
    </ligand>
</feature>
<dbReference type="Proteomes" id="UP000295620">
    <property type="component" value="Unassembled WGS sequence"/>
</dbReference>
<dbReference type="AlphaFoldDB" id="A0A4R6T4B4"/>
<proteinExistence type="inferred from homology"/>
<evidence type="ECO:0000256" key="9">
    <source>
        <dbReference type="PIRSR" id="PIRSR006113-1"/>
    </source>
</evidence>
<dbReference type="SUPFAM" id="SSF55620">
    <property type="entry name" value="Tetrahydrobiopterin biosynthesis enzymes-like"/>
    <property type="match status" value="1"/>
</dbReference>
<feature type="active site" description="Proton acceptor" evidence="9">
    <location>
        <position position="24"/>
    </location>
</feature>
<evidence type="ECO:0000256" key="4">
    <source>
        <dbReference type="ARBA" id="ARBA00022723"/>
    </source>
</evidence>
<evidence type="ECO:0000256" key="6">
    <source>
        <dbReference type="ARBA" id="ARBA00023239"/>
    </source>
</evidence>
<evidence type="ECO:0000256" key="7">
    <source>
        <dbReference type="ARBA" id="ARBA00048807"/>
    </source>
</evidence>
<reference evidence="11 12" key="1">
    <citation type="submission" date="2019-03" db="EMBL/GenBank/DDBJ databases">
        <title>Genomic Encyclopedia of Archaeal and Bacterial Type Strains, Phase II (KMG-II): from individual species to whole genera.</title>
        <authorList>
            <person name="Goeker M."/>
        </authorList>
    </citation>
    <scope>NUCLEOTIDE SEQUENCE [LARGE SCALE GENOMIC DNA]</scope>
    <source>
        <strain evidence="11 12">DSM 19035</strain>
    </source>
</reference>